<protein>
    <submittedName>
        <fullName evidence="2">Uncharacterized protein</fullName>
    </submittedName>
</protein>
<feature type="transmembrane region" description="Helical" evidence="1">
    <location>
        <begin position="108"/>
        <end position="129"/>
    </location>
</feature>
<comment type="caution">
    <text evidence="2">The sequence shown here is derived from an EMBL/GenBank/DDBJ whole genome shotgun (WGS) entry which is preliminary data.</text>
</comment>
<accession>A0A420FV68</accession>
<organism evidence="2 3">
    <name type="scientific">Sphingobacterium siyangense</name>
    <dbReference type="NCBI Taxonomy" id="459529"/>
    <lineage>
        <taxon>Bacteria</taxon>
        <taxon>Pseudomonadati</taxon>
        <taxon>Bacteroidota</taxon>
        <taxon>Sphingobacteriia</taxon>
        <taxon>Sphingobacteriales</taxon>
        <taxon>Sphingobacteriaceae</taxon>
        <taxon>Sphingobacterium</taxon>
    </lineage>
</organism>
<keyword evidence="3" id="KW-1185">Reference proteome</keyword>
<reference evidence="2 3" key="1">
    <citation type="submission" date="2016-07" db="EMBL/GenBank/DDBJ databases">
        <title>Genome analysis of Sphingobacterium siyangense T12B17.</title>
        <authorList>
            <person name="Xu D."/>
            <person name="Su Y."/>
            <person name="Zheng S."/>
        </authorList>
    </citation>
    <scope>NUCLEOTIDE SEQUENCE [LARGE SCALE GENOMIC DNA]</scope>
    <source>
        <strain evidence="2 3">T12B17</strain>
    </source>
</reference>
<feature type="transmembrane region" description="Helical" evidence="1">
    <location>
        <begin position="12"/>
        <end position="34"/>
    </location>
</feature>
<keyword evidence="1" id="KW-0472">Membrane</keyword>
<keyword evidence="1" id="KW-0812">Transmembrane</keyword>
<name>A0A420FV68_9SPHI</name>
<evidence type="ECO:0000313" key="2">
    <source>
        <dbReference type="EMBL" id="RKF36846.1"/>
    </source>
</evidence>
<gene>
    <name evidence="2" type="ORF">BCY89_04010</name>
</gene>
<feature type="transmembrane region" description="Helical" evidence="1">
    <location>
        <begin position="84"/>
        <end position="102"/>
    </location>
</feature>
<proteinExistence type="predicted"/>
<dbReference type="EMBL" id="MCAQ01000012">
    <property type="protein sequence ID" value="RKF36846.1"/>
    <property type="molecule type" value="Genomic_DNA"/>
</dbReference>
<dbReference type="RefSeq" id="WP_120333994.1">
    <property type="nucleotide sequence ID" value="NZ_MCAQ01000012.1"/>
</dbReference>
<dbReference type="Proteomes" id="UP000286402">
    <property type="component" value="Unassembled WGS sequence"/>
</dbReference>
<keyword evidence="1" id="KW-1133">Transmembrane helix</keyword>
<evidence type="ECO:0000313" key="3">
    <source>
        <dbReference type="Proteomes" id="UP000286402"/>
    </source>
</evidence>
<sequence length="139" mass="15209">MKKSILTGLASGIIIVIIIILFTSVAELFFPVPIVPLSDDNIQHTQLVFIQSSLGLLIGKLLAVIIASLSGGFIISLFKGKRSIAMFIGILFSLLAAFYTIMIMKPLWFWLLLISIFLPFILIGFKAGVTISHRSNSAK</sequence>
<dbReference type="AlphaFoldDB" id="A0A420FV68"/>
<evidence type="ECO:0000256" key="1">
    <source>
        <dbReference type="SAM" id="Phobius"/>
    </source>
</evidence>
<feature type="transmembrane region" description="Helical" evidence="1">
    <location>
        <begin position="54"/>
        <end position="77"/>
    </location>
</feature>